<evidence type="ECO:0000313" key="2">
    <source>
        <dbReference type="Proteomes" id="UP000254875"/>
    </source>
</evidence>
<reference evidence="2" key="1">
    <citation type="submission" date="2018-05" db="EMBL/GenBank/DDBJ databases">
        <authorList>
            <person name="Feng T."/>
        </authorList>
    </citation>
    <scope>NUCLEOTIDE SEQUENCE [LARGE SCALE GENOMIC DNA]</scope>
    <source>
        <strain evidence="2">S27</strain>
    </source>
</reference>
<dbReference type="Pfam" id="PF08889">
    <property type="entry name" value="WbqC"/>
    <property type="match status" value="1"/>
</dbReference>
<keyword evidence="2" id="KW-1185">Reference proteome</keyword>
<dbReference type="InterPro" id="IPR014985">
    <property type="entry name" value="WbqC"/>
</dbReference>
<dbReference type="OrthoDB" id="3611744at2"/>
<evidence type="ECO:0000313" key="1">
    <source>
        <dbReference type="EMBL" id="RDK01950.1"/>
    </source>
</evidence>
<evidence type="ECO:0008006" key="3">
    <source>
        <dbReference type="Google" id="ProtNLM"/>
    </source>
</evidence>
<comment type="caution">
    <text evidence="1">The sequence shown here is derived from an EMBL/GenBank/DDBJ whole genome shotgun (WGS) entry which is preliminary data.</text>
</comment>
<gene>
    <name evidence="1" type="ORF">DLM46_15875</name>
</gene>
<dbReference type="Proteomes" id="UP000254875">
    <property type="component" value="Unassembled WGS sequence"/>
</dbReference>
<name>A0A370N8L6_9BURK</name>
<protein>
    <recommendedName>
        <fullName evidence="3">Glycine transferase</fullName>
    </recommendedName>
</protein>
<sequence>MQPYFFPYLGHFALIAHTDAWVVFDVTQYTPKTWMNRNRILHPKEGWNYLSVPLANSSISIKTCEAQVLNGADTRRSVLGKLSHYRNKAPYYRAVEALVQDAMADSADASLVQLNVRGLQAVCRYLGLAFNYRICSELELDLPEKLPPGGWAPAICSQLGASSYVNPVGGRDLFDPADFAARNIELAFLSFDSFSYDTGPYRFEPGLSILDVLMWNAPERIVQALHSGSTLQSPAQLPSASAL</sequence>
<proteinExistence type="predicted"/>
<organism evidence="1 2">
    <name type="scientific">Paraburkholderia lacunae</name>
    <dbReference type="NCBI Taxonomy" id="2211104"/>
    <lineage>
        <taxon>Bacteria</taxon>
        <taxon>Pseudomonadati</taxon>
        <taxon>Pseudomonadota</taxon>
        <taxon>Betaproteobacteria</taxon>
        <taxon>Burkholderiales</taxon>
        <taxon>Burkholderiaceae</taxon>
        <taxon>Paraburkholderia</taxon>
    </lineage>
</organism>
<dbReference type="EMBL" id="QHKS01000009">
    <property type="protein sequence ID" value="RDK01950.1"/>
    <property type="molecule type" value="Genomic_DNA"/>
</dbReference>
<dbReference type="AlphaFoldDB" id="A0A370N8L6"/>
<accession>A0A370N8L6</accession>